<dbReference type="InterPro" id="IPR029063">
    <property type="entry name" value="SAM-dependent_MTases_sf"/>
</dbReference>
<dbReference type="SUPFAM" id="SSF53335">
    <property type="entry name" value="S-adenosyl-L-methionine-dependent methyltransferases"/>
    <property type="match status" value="1"/>
</dbReference>
<evidence type="ECO:0000313" key="3">
    <source>
        <dbReference type="Proteomes" id="UP001597182"/>
    </source>
</evidence>
<sequence>MEPDPVDAPVARPARPFDVARATDTARWQFLSAALRNPGQIGAVTPSSAQLAALLAAVVPRAGAPVVVELGPGTGSVSAAIDARLPAGARHLAVELDPVMARYLRRTRPGLEVVEADVADLAALLVERGVAHVDAIVSGLPWALFDVQTQQSVLTQVGAALGPHGVFASFGYVHALPMPAARRFRDTLREMFDEVMATRTVWRNLPPAFAYVCRRPAAV</sequence>
<dbReference type="Pfam" id="PF13649">
    <property type="entry name" value="Methyltransf_25"/>
    <property type="match status" value="1"/>
</dbReference>
<dbReference type="GO" id="GO:0032259">
    <property type="term" value="P:methylation"/>
    <property type="evidence" value="ECO:0007669"/>
    <property type="project" value="UniProtKB-KW"/>
</dbReference>
<dbReference type="InterPro" id="IPR041698">
    <property type="entry name" value="Methyltransf_25"/>
</dbReference>
<protein>
    <submittedName>
        <fullName evidence="2">Class I SAM-dependent methyltransferase</fullName>
    </submittedName>
</protein>
<dbReference type="RefSeq" id="WP_339120813.1">
    <property type="nucleotide sequence ID" value="NZ_BAABKS010000007.1"/>
</dbReference>
<keyword evidence="2" id="KW-0808">Transferase</keyword>
<comment type="caution">
    <text evidence="2">The sequence shown here is derived from an EMBL/GenBank/DDBJ whole genome shotgun (WGS) entry which is preliminary data.</text>
</comment>
<organism evidence="2 3">
    <name type="scientific">Pseudonocardia benzenivorans</name>
    <dbReference type="NCBI Taxonomy" id="228005"/>
    <lineage>
        <taxon>Bacteria</taxon>
        <taxon>Bacillati</taxon>
        <taxon>Actinomycetota</taxon>
        <taxon>Actinomycetes</taxon>
        <taxon>Pseudonocardiales</taxon>
        <taxon>Pseudonocardiaceae</taxon>
        <taxon>Pseudonocardia</taxon>
    </lineage>
</organism>
<reference evidence="3" key="1">
    <citation type="journal article" date="2019" name="Int. J. Syst. Evol. Microbiol.">
        <title>The Global Catalogue of Microorganisms (GCM) 10K type strain sequencing project: providing services to taxonomists for standard genome sequencing and annotation.</title>
        <authorList>
            <consortium name="The Broad Institute Genomics Platform"/>
            <consortium name="The Broad Institute Genome Sequencing Center for Infectious Disease"/>
            <person name="Wu L."/>
            <person name="Ma J."/>
        </authorList>
    </citation>
    <scope>NUCLEOTIDE SEQUENCE [LARGE SCALE GENOMIC DNA]</scope>
    <source>
        <strain evidence="3">CCUG 49018</strain>
    </source>
</reference>
<feature type="domain" description="Methyltransferase" evidence="1">
    <location>
        <begin position="67"/>
        <end position="165"/>
    </location>
</feature>
<accession>A0ABW3VJ16</accession>
<dbReference type="GO" id="GO:0008168">
    <property type="term" value="F:methyltransferase activity"/>
    <property type="evidence" value="ECO:0007669"/>
    <property type="project" value="UniProtKB-KW"/>
</dbReference>
<gene>
    <name evidence="2" type="ORF">ACFQ34_13165</name>
</gene>
<evidence type="ECO:0000259" key="1">
    <source>
        <dbReference type="Pfam" id="PF13649"/>
    </source>
</evidence>
<name>A0ABW3VJ16_9PSEU</name>
<dbReference type="EMBL" id="JBHTMB010000119">
    <property type="protein sequence ID" value="MFD1234233.1"/>
    <property type="molecule type" value="Genomic_DNA"/>
</dbReference>
<keyword evidence="3" id="KW-1185">Reference proteome</keyword>
<dbReference type="Proteomes" id="UP001597182">
    <property type="component" value="Unassembled WGS sequence"/>
</dbReference>
<keyword evidence="2" id="KW-0489">Methyltransferase</keyword>
<proteinExistence type="predicted"/>
<dbReference type="Gene3D" id="3.40.50.150">
    <property type="entry name" value="Vaccinia Virus protein VP39"/>
    <property type="match status" value="1"/>
</dbReference>
<dbReference type="CDD" id="cd02440">
    <property type="entry name" value="AdoMet_MTases"/>
    <property type="match status" value="1"/>
</dbReference>
<evidence type="ECO:0000313" key="2">
    <source>
        <dbReference type="EMBL" id="MFD1234233.1"/>
    </source>
</evidence>